<keyword evidence="3" id="KW-1185">Reference proteome</keyword>
<dbReference type="Pfam" id="PF05016">
    <property type="entry name" value="ParE_toxin"/>
    <property type="match status" value="1"/>
</dbReference>
<accession>A0A285LSP9</accession>
<dbReference type="PANTHER" id="PTHR38813">
    <property type="match status" value="1"/>
</dbReference>
<evidence type="ECO:0000313" key="2">
    <source>
        <dbReference type="EMBL" id="SNY87473.1"/>
    </source>
</evidence>
<dbReference type="OrthoDB" id="5326046at2"/>
<dbReference type="InterPro" id="IPR052747">
    <property type="entry name" value="TA_system_RelE_toxin"/>
</dbReference>
<dbReference type="AlphaFoldDB" id="A0A285LSP9"/>
<dbReference type="InterPro" id="IPR035093">
    <property type="entry name" value="RelE/ParE_toxin_dom_sf"/>
</dbReference>
<dbReference type="Gene3D" id="3.30.2310.20">
    <property type="entry name" value="RelE-like"/>
    <property type="match status" value="1"/>
</dbReference>
<gene>
    <name evidence="2" type="ORF">SAMN04244553_4419</name>
</gene>
<keyword evidence="1" id="KW-1277">Toxin-antitoxin system</keyword>
<organism evidence="2 3">
    <name type="scientific">Nocardia amikacinitolerans</name>
    <dbReference type="NCBI Taxonomy" id="756689"/>
    <lineage>
        <taxon>Bacteria</taxon>
        <taxon>Bacillati</taxon>
        <taxon>Actinomycetota</taxon>
        <taxon>Actinomycetes</taxon>
        <taxon>Mycobacteriales</taxon>
        <taxon>Nocardiaceae</taxon>
        <taxon>Nocardia</taxon>
    </lineage>
</organism>
<evidence type="ECO:0000256" key="1">
    <source>
        <dbReference type="ARBA" id="ARBA00022649"/>
    </source>
</evidence>
<dbReference type="EMBL" id="OBEG01000004">
    <property type="protein sequence ID" value="SNY87473.1"/>
    <property type="molecule type" value="Genomic_DNA"/>
</dbReference>
<name>A0A285LSP9_9NOCA</name>
<dbReference type="InterPro" id="IPR007712">
    <property type="entry name" value="RelE/ParE_toxin"/>
</dbReference>
<protein>
    <submittedName>
        <fullName evidence="2">mRNA interferase RelE/StbE</fullName>
    </submittedName>
</protein>
<dbReference type="RefSeq" id="WP_097246429.1">
    <property type="nucleotide sequence ID" value="NZ_OBEG01000004.1"/>
</dbReference>
<dbReference type="Proteomes" id="UP000219565">
    <property type="component" value="Unassembled WGS sequence"/>
</dbReference>
<dbReference type="PANTHER" id="PTHR38813:SF1">
    <property type="entry name" value="TOXIN RELE1-RELATED"/>
    <property type="match status" value="1"/>
</dbReference>
<proteinExistence type="predicted"/>
<reference evidence="2 3" key="1">
    <citation type="submission" date="2017-09" db="EMBL/GenBank/DDBJ databases">
        <authorList>
            <person name="Ehlers B."/>
            <person name="Leendertz F.H."/>
        </authorList>
    </citation>
    <scope>NUCLEOTIDE SEQUENCE [LARGE SCALE GENOMIC DNA]</scope>
    <source>
        <strain evidence="2 3">DSM 45537</strain>
    </source>
</reference>
<dbReference type="SUPFAM" id="SSF143011">
    <property type="entry name" value="RelE-like"/>
    <property type="match status" value="1"/>
</dbReference>
<evidence type="ECO:0000313" key="3">
    <source>
        <dbReference type="Proteomes" id="UP000219565"/>
    </source>
</evidence>
<sequence>MKYRFRFLESARRELRAIERQDAMRILTALTVLGNDPYAPGLDVKKLSGHDDLYRLRVGRYRVAYTVDNNVLVILVVKVGWRKDIYRGL</sequence>